<dbReference type="Proteomes" id="UP000006055">
    <property type="component" value="Chromosome"/>
</dbReference>
<dbReference type="SMART" id="SM00100">
    <property type="entry name" value="cNMP"/>
    <property type="match status" value="1"/>
</dbReference>
<dbReference type="InterPro" id="IPR018490">
    <property type="entry name" value="cNMP-bd_dom_sf"/>
</dbReference>
<dbReference type="AlphaFoldDB" id="I4C0T3"/>
<organism evidence="2 3">
    <name type="scientific">Desulfomonile tiedjei (strain ATCC 49306 / DSM 6799 / DCB-1)</name>
    <dbReference type="NCBI Taxonomy" id="706587"/>
    <lineage>
        <taxon>Bacteria</taxon>
        <taxon>Pseudomonadati</taxon>
        <taxon>Thermodesulfobacteriota</taxon>
        <taxon>Desulfomonilia</taxon>
        <taxon>Desulfomonilales</taxon>
        <taxon>Desulfomonilaceae</taxon>
        <taxon>Desulfomonile</taxon>
    </lineage>
</organism>
<dbReference type="OrthoDB" id="5510626at2"/>
<name>I4C0T3_DESTA</name>
<dbReference type="SUPFAM" id="SSF51206">
    <property type="entry name" value="cAMP-binding domain-like"/>
    <property type="match status" value="1"/>
</dbReference>
<dbReference type="eggNOG" id="COG0664">
    <property type="taxonomic scope" value="Bacteria"/>
</dbReference>
<dbReference type="EMBL" id="CP003360">
    <property type="protein sequence ID" value="AFM23174.1"/>
    <property type="molecule type" value="Genomic_DNA"/>
</dbReference>
<dbReference type="Gene3D" id="2.60.120.10">
    <property type="entry name" value="Jelly Rolls"/>
    <property type="match status" value="1"/>
</dbReference>
<feature type="domain" description="Cyclic nucleotide-binding" evidence="1">
    <location>
        <begin position="8"/>
        <end position="126"/>
    </location>
</feature>
<gene>
    <name evidence="2" type="ordered locus">Desti_0439</name>
</gene>
<proteinExistence type="predicted"/>
<dbReference type="RefSeq" id="WP_014808333.1">
    <property type="nucleotide sequence ID" value="NC_018025.1"/>
</dbReference>
<evidence type="ECO:0000313" key="2">
    <source>
        <dbReference type="EMBL" id="AFM23174.1"/>
    </source>
</evidence>
<dbReference type="PROSITE" id="PS50042">
    <property type="entry name" value="CNMP_BINDING_3"/>
    <property type="match status" value="1"/>
</dbReference>
<dbReference type="Pfam" id="PF00027">
    <property type="entry name" value="cNMP_binding"/>
    <property type="match status" value="1"/>
</dbReference>
<dbReference type="CDD" id="cd00038">
    <property type="entry name" value="CAP_ED"/>
    <property type="match status" value="1"/>
</dbReference>
<dbReference type="InterPro" id="IPR000595">
    <property type="entry name" value="cNMP-bd_dom"/>
</dbReference>
<keyword evidence="3" id="KW-1185">Reference proteome</keyword>
<dbReference type="KEGG" id="dti:Desti_0439"/>
<protein>
    <submittedName>
        <fullName evidence="2">Cyclic nucleotide-binding protein</fullName>
    </submittedName>
</protein>
<sequence>MFLTKTDFFKDMKEGAIHEISEIAVEESHDAGVRLFAPGDPANDFFLLVEGSVRISIGKSNHKEYVVQNVGEAFGWSSVVGNEVYTADAICMVPTKLLRISKTDLEKVFENHERSGRQFYLTLARQLGKRLVDMHK</sequence>
<accession>I4C0T3</accession>
<reference evidence="3" key="1">
    <citation type="submission" date="2012-06" db="EMBL/GenBank/DDBJ databases">
        <title>Complete sequence of chromosome of Desulfomonile tiedjei DSM 6799.</title>
        <authorList>
            <person name="Lucas S."/>
            <person name="Copeland A."/>
            <person name="Lapidus A."/>
            <person name="Glavina del Rio T."/>
            <person name="Dalin E."/>
            <person name="Tice H."/>
            <person name="Bruce D."/>
            <person name="Goodwin L."/>
            <person name="Pitluck S."/>
            <person name="Peters L."/>
            <person name="Ovchinnikova G."/>
            <person name="Zeytun A."/>
            <person name="Lu M."/>
            <person name="Kyrpides N."/>
            <person name="Mavromatis K."/>
            <person name="Ivanova N."/>
            <person name="Brettin T."/>
            <person name="Detter J.C."/>
            <person name="Han C."/>
            <person name="Larimer F."/>
            <person name="Land M."/>
            <person name="Hauser L."/>
            <person name="Markowitz V."/>
            <person name="Cheng J.-F."/>
            <person name="Hugenholtz P."/>
            <person name="Woyke T."/>
            <person name="Wu D."/>
            <person name="Spring S."/>
            <person name="Schroeder M."/>
            <person name="Brambilla E."/>
            <person name="Klenk H.-P."/>
            <person name="Eisen J.A."/>
        </authorList>
    </citation>
    <scope>NUCLEOTIDE SEQUENCE [LARGE SCALE GENOMIC DNA]</scope>
    <source>
        <strain evidence="3">ATCC 49306 / DSM 6799 / DCB-1</strain>
    </source>
</reference>
<dbReference type="STRING" id="706587.Desti_0439"/>
<dbReference type="InterPro" id="IPR014710">
    <property type="entry name" value="RmlC-like_jellyroll"/>
</dbReference>
<evidence type="ECO:0000259" key="1">
    <source>
        <dbReference type="PROSITE" id="PS50042"/>
    </source>
</evidence>
<evidence type="ECO:0000313" key="3">
    <source>
        <dbReference type="Proteomes" id="UP000006055"/>
    </source>
</evidence>
<dbReference type="HOGENOM" id="CLU_075053_15_2_7"/>